<evidence type="ECO:0008006" key="3">
    <source>
        <dbReference type="Google" id="ProtNLM"/>
    </source>
</evidence>
<organism evidence="1">
    <name type="scientific">Gymnodinialimonas phycosphaerae</name>
    <dbReference type="NCBI Taxonomy" id="2841589"/>
    <lineage>
        <taxon>Bacteria</taxon>
        <taxon>Pseudomonadati</taxon>
        <taxon>Pseudomonadota</taxon>
        <taxon>Alphaproteobacteria</taxon>
        <taxon>Rhodobacterales</taxon>
        <taxon>Paracoccaceae</taxon>
        <taxon>Gymnodinialimonas</taxon>
    </lineage>
</organism>
<dbReference type="RefSeq" id="WP_257894716.1">
    <property type="nucleotide sequence ID" value="NZ_JAIMBW010000001.1"/>
</dbReference>
<evidence type="ECO:0000313" key="1">
    <source>
        <dbReference type="EMBL" id="QXL87868.1"/>
    </source>
</evidence>
<gene>
    <name evidence="1" type="ORF">KUL25_21130</name>
</gene>
<dbReference type="Proteomes" id="UP000693972">
    <property type="component" value="Unassembled WGS sequence"/>
</dbReference>
<protein>
    <recommendedName>
        <fullName evidence="3">Nif11 domain-containing protein</fullName>
    </recommendedName>
</protein>
<evidence type="ECO:0000313" key="2">
    <source>
        <dbReference type="Proteomes" id="UP000693972"/>
    </source>
</evidence>
<dbReference type="EMBL" id="JAIMBW010000001">
    <property type="protein sequence ID" value="MBY4895273.1"/>
    <property type="molecule type" value="Genomic_DNA"/>
</dbReference>
<keyword evidence="2" id="KW-1185">Reference proteome</keyword>
<accession>A0A975TV19</accession>
<proteinExistence type="predicted"/>
<sequence>MSIHAAMKYLDGIAQGKFDTSALSAAQGSLNLDPVLALAAQEGFVFSAQDLRRAYIQRQRLMMFRHNHDT</sequence>
<dbReference type="AlphaFoldDB" id="A0A975TV19"/>
<reference evidence="1 2" key="1">
    <citation type="submission" date="2021-07" db="EMBL/GenBank/DDBJ databases">
        <title>Karlodiniumbacter phycospheric gen. nov., sp. nov., a phycosphere bacterium isolated from karlodinium veneficum.</title>
        <authorList>
            <person name="Peng Y."/>
            <person name="Jiang L."/>
            <person name="Lee J."/>
        </authorList>
    </citation>
    <scope>NUCLEOTIDE SEQUENCE</scope>
    <source>
        <strain evidence="1 2">N5</strain>
    </source>
</reference>
<name>A0A975TV19_9RHOB</name>
<dbReference type="EMBL" id="CP078073">
    <property type="protein sequence ID" value="QXL87868.1"/>
    <property type="molecule type" value="Genomic_DNA"/>
</dbReference>